<dbReference type="OrthoDB" id="9812605at2"/>
<protein>
    <recommendedName>
        <fullName evidence="3">HipA-like C-terminal domain-containing protein</fullName>
    </recommendedName>
</protein>
<dbReference type="RefSeq" id="WP_101175475.1">
    <property type="nucleotide sequence ID" value="NZ_PISE01000005.1"/>
</dbReference>
<accession>A0A2N0Z6U2</accession>
<dbReference type="Proteomes" id="UP000233375">
    <property type="component" value="Unassembled WGS sequence"/>
</dbReference>
<dbReference type="Gene3D" id="1.10.1070.20">
    <property type="match status" value="1"/>
</dbReference>
<gene>
    <name evidence="1" type="ORF">CWS01_02505</name>
</gene>
<sequence>MGLDKLILFDYLIDNYDRHMRNIEFMRVKADIILAPIFDSGSPLLSEYVDDDDLEFLRDDEDTFDEAIRFAQTQSKAFAQEHSLELRLVGRAAFEKVNLAIKEEAFKQMVEQYSEYLSSLRKEIIIELLTHRYKNIIKWSERVK</sequence>
<comment type="caution">
    <text evidence="1">The sequence shown here is derived from an EMBL/GenBank/DDBJ whole genome shotgun (WGS) entry which is preliminary data.</text>
</comment>
<name>A0A2N0Z6U2_9BACI</name>
<proteinExistence type="predicted"/>
<evidence type="ECO:0000313" key="2">
    <source>
        <dbReference type="Proteomes" id="UP000233375"/>
    </source>
</evidence>
<keyword evidence="2" id="KW-1185">Reference proteome</keyword>
<evidence type="ECO:0000313" key="1">
    <source>
        <dbReference type="EMBL" id="PKG25246.1"/>
    </source>
</evidence>
<organism evidence="1 2">
    <name type="scientific">Niallia nealsonii</name>
    <dbReference type="NCBI Taxonomy" id="115979"/>
    <lineage>
        <taxon>Bacteria</taxon>
        <taxon>Bacillati</taxon>
        <taxon>Bacillota</taxon>
        <taxon>Bacilli</taxon>
        <taxon>Bacillales</taxon>
        <taxon>Bacillaceae</taxon>
        <taxon>Niallia</taxon>
    </lineage>
</organism>
<dbReference type="AlphaFoldDB" id="A0A2N0Z6U2"/>
<dbReference type="EMBL" id="PISE01000005">
    <property type="protein sequence ID" value="PKG25246.1"/>
    <property type="molecule type" value="Genomic_DNA"/>
</dbReference>
<reference evidence="1 2" key="1">
    <citation type="journal article" date="2003" name="Int. J. Syst. Evol. Microbiol.">
        <title>Bacillus nealsonii sp. nov., isolated from a spacecraft-assembly facility, whose spores are gamma-radiation resistant.</title>
        <authorList>
            <person name="Venkateswaran K."/>
            <person name="Kempf M."/>
            <person name="Chen F."/>
            <person name="Satomi M."/>
            <person name="Nicholson W."/>
            <person name="Kern R."/>
        </authorList>
    </citation>
    <scope>NUCLEOTIDE SEQUENCE [LARGE SCALE GENOMIC DNA]</scope>
    <source>
        <strain evidence="1 2">FO-92</strain>
    </source>
</reference>
<evidence type="ECO:0008006" key="3">
    <source>
        <dbReference type="Google" id="ProtNLM"/>
    </source>
</evidence>